<name>A0A916SJP7_9HYPH</name>
<evidence type="ECO:0000256" key="3">
    <source>
        <dbReference type="ARBA" id="ARBA00022801"/>
    </source>
</evidence>
<comment type="caution">
    <text evidence="5">The sequence shown here is derived from an EMBL/GenBank/DDBJ whole genome shotgun (WGS) entry which is preliminary data.</text>
</comment>
<gene>
    <name evidence="5" type="ORF">GCM10011491_34780</name>
</gene>
<dbReference type="AlphaFoldDB" id="A0A916SJP7"/>
<evidence type="ECO:0000313" key="5">
    <source>
        <dbReference type="EMBL" id="GGB03654.1"/>
    </source>
</evidence>
<sequence length="290" mass="32440">MSHRPLDSSHPDYATLAPLVEAILAQAGGFDSFAENVPPLLRRAIDEVIDAPRTDRFTIDQTEKTEKTYLGTKIEIFLRRFLKLSKGKTLDLIVNGVEVDIKNTTKTDWMVPRESLGRPAMVIRTNEKKALCDVGLVVFHKHYLGLGENQDKKGRLTAANRVNIWWILNEFPYPPNFWEVLPKKQREEIINAGSANSMVAKLFEIMQRVPISRTQIEVLAKQHDYMRRLRKGGGARDILTKKGIAVLSGIYDKKLINALGLGPATGEEFISVTAKDAAEAALLRAAGHID</sequence>
<dbReference type="Proteomes" id="UP000646478">
    <property type="component" value="Unassembled WGS sequence"/>
</dbReference>
<dbReference type="GO" id="GO:0009036">
    <property type="term" value="F:type II site-specific deoxyribonuclease activity"/>
    <property type="evidence" value="ECO:0007669"/>
    <property type="project" value="InterPro"/>
</dbReference>
<reference evidence="5" key="1">
    <citation type="journal article" date="2014" name="Int. J. Syst. Evol. Microbiol.">
        <title>Complete genome sequence of Corynebacterium casei LMG S-19264T (=DSM 44701T), isolated from a smear-ripened cheese.</title>
        <authorList>
            <consortium name="US DOE Joint Genome Institute (JGI-PGF)"/>
            <person name="Walter F."/>
            <person name="Albersmeier A."/>
            <person name="Kalinowski J."/>
            <person name="Ruckert C."/>
        </authorList>
    </citation>
    <scope>NUCLEOTIDE SEQUENCE</scope>
    <source>
        <strain evidence="5">CGMCC 1.15082</strain>
    </source>
</reference>
<reference evidence="5" key="2">
    <citation type="submission" date="2020-09" db="EMBL/GenBank/DDBJ databases">
        <authorList>
            <person name="Sun Q."/>
            <person name="Zhou Y."/>
        </authorList>
    </citation>
    <scope>NUCLEOTIDE SEQUENCE</scope>
    <source>
        <strain evidence="5">CGMCC 1.15082</strain>
    </source>
</reference>
<dbReference type="Gene3D" id="3.40.600.10">
    <property type="entry name" value="DNA mismatch repair MutH/Restriction endonuclease, type II"/>
    <property type="match status" value="1"/>
</dbReference>
<dbReference type="GO" id="GO:0009307">
    <property type="term" value="P:DNA restriction-modification system"/>
    <property type="evidence" value="ECO:0007669"/>
    <property type="project" value="InterPro"/>
</dbReference>
<dbReference type="InterPro" id="IPR036388">
    <property type="entry name" value="WH-like_DNA-bd_sf"/>
</dbReference>
<dbReference type="Gene3D" id="1.10.10.10">
    <property type="entry name" value="Winged helix-like DNA-binding domain superfamily/Winged helix DNA-binding domain"/>
    <property type="match status" value="1"/>
</dbReference>
<protein>
    <recommendedName>
        <fullName evidence="4">Type II restriction enzyme NaeI domain-containing protein</fullName>
    </recommendedName>
</protein>
<proteinExistence type="predicted"/>
<dbReference type="EMBL" id="BMHH01000016">
    <property type="protein sequence ID" value="GGB03654.1"/>
    <property type="molecule type" value="Genomic_DNA"/>
</dbReference>
<keyword evidence="1" id="KW-0540">Nuclease</keyword>
<dbReference type="GO" id="GO:0003677">
    <property type="term" value="F:DNA binding"/>
    <property type="evidence" value="ECO:0007669"/>
    <property type="project" value="InterPro"/>
</dbReference>
<keyword evidence="3" id="KW-0378">Hydrolase</keyword>
<dbReference type="InterPro" id="IPR015210">
    <property type="entry name" value="NaeI"/>
</dbReference>
<evidence type="ECO:0000313" key="6">
    <source>
        <dbReference type="Proteomes" id="UP000646478"/>
    </source>
</evidence>
<keyword evidence="2" id="KW-0255">Endonuclease</keyword>
<evidence type="ECO:0000256" key="1">
    <source>
        <dbReference type="ARBA" id="ARBA00022722"/>
    </source>
</evidence>
<organism evidence="5 6">
    <name type="scientific">Brucella endophytica</name>
    <dbReference type="NCBI Taxonomy" id="1963359"/>
    <lineage>
        <taxon>Bacteria</taxon>
        <taxon>Pseudomonadati</taxon>
        <taxon>Pseudomonadota</taxon>
        <taxon>Alphaproteobacteria</taxon>
        <taxon>Hyphomicrobiales</taxon>
        <taxon>Brucellaceae</taxon>
        <taxon>Brucella/Ochrobactrum group</taxon>
        <taxon>Brucella</taxon>
    </lineage>
</organism>
<dbReference type="Pfam" id="PF09126">
    <property type="entry name" value="NaeI"/>
    <property type="match status" value="1"/>
</dbReference>
<dbReference type="CDD" id="cd22338">
    <property type="entry name" value="NaeI-like"/>
    <property type="match status" value="1"/>
</dbReference>
<dbReference type="RefSeq" id="WP_188825468.1">
    <property type="nucleotide sequence ID" value="NZ_BMHH01000016.1"/>
</dbReference>
<feature type="domain" description="Type II restriction enzyme NaeI" evidence="4">
    <location>
        <begin position="38"/>
        <end position="278"/>
    </location>
</feature>
<dbReference type="InterPro" id="IPR011335">
    <property type="entry name" value="Restrct_endonuc-II-like"/>
</dbReference>
<dbReference type="InterPro" id="IPR037057">
    <property type="entry name" value="DNA_rep_MutH/T2_RE_sf"/>
</dbReference>
<keyword evidence="6" id="KW-1185">Reference proteome</keyword>
<accession>A0A916SJP7</accession>
<dbReference type="SUPFAM" id="SSF52980">
    <property type="entry name" value="Restriction endonuclease-like"/>
    <property type="match status" value="1"/>
</dbReference>
<evidence type="ECO:0000259" key="4">
    <source>
        <dbReference type="Pfam" id="PF09126"/>
    </source>
</evidence>
<evidence type="ECO:0000256" key="2">
    <source>
        <dbReference type="ARBA" id="ARBA00022759"/>
    </source>
</evidence>